<sequence length="48" mass="5864">RLESGHEFDWTKPNILYNEKYVLKREITEMFYIKKSNNSINLQKNTDN</sequence>
<dbReference type="EMBL" id="GL443120">
    <property type="protein sequence ID" value="EFN62559.1"/>
    <property type="molecule type" value="Genomic_DNA"/>
</dbReference>
<dbReference type="InParanoid" id="E2AVH9"/>
<dbReference type="AlphaFoldDB" id="E2AVH9"/>
<gene>
    <name evidence="1" type="ORF">EAG_05778</name>
</gene>
<protein>
    <submittedName>
        <fullName evidence="1">Uncharacterized protein</fullName>
    </submittedName>
</protein>
<keyword evidence="2" id="KW-1185">Reference proteome</keyword>
<evidence type="ECO:0000313" key="1">
    <source>
        <dbReference type="EMBL" id="EFN62559.1"/>
    </source>
</evidence>
<feature type="non-terminal residue" evidence="1">
    <location>
        <position position="1"/>
    </location>
</feature>
<reference evidence="1 2" key="1">
    <citation type="journal article" date="2010" name="Science">
        <title>Genomic comparison of the ants Camponotus floridanus and Harpegnathos saltator.</title>
        <authorList>
            <person name="Bonasio R."/>
            <person name="Zhang G."/>
            <person name="Ye C."/>
            <person name="Mutti N.S."/>
            <person name="Fang X."/>
            <person name="Qin N."/>
            <person name="Donahue G."/>
            <person name="Yang P."/>
            <person name="Li Q."/>
            <person name="Li C."/>
            <person name="Zhang P."/>
            <person name="Huang Z."/>
            <person name="Berger S.L."/>
            <person name="Reinberg D."/>
            <person name="Wang J."/>
            <person name="Liebig J."/>
        </authorList>
    </citation>
    <scope>NUCLEOTIDE SEQUENCE [LARGE SCALE GENOMIC DNA]</scope>
    <source>
        <strain evidence="2">C129</strain>
    </source>
</reference>
<organism evidence="2">
    <name type="scientific">Camponotus floridanus</name>
    <name type="common">Florida carpenter ant</name>
    <dbReference type="NCBI Taxonomy" id="104421"/>
    <lineage>
        <taxon>Eukaryota</taxon>
        <taxon>Metazoa</taxon>
        <taxon>Ecdysozoa</taxon>
        <taxon>Arthropoda</taxon>
        <taxon>Hexapoda</taxon>
        <taxon>Insecta</taxon>
        <taxon>Pterygota</taxon>
        <taxon>Neoptera</taxon>
        <taxon>Endopterygota</taxon>
        <taxon>Hymenoptera</taxon>
        <taxon>Apocrita</taxon>
        <taxon>Aculeata</taxon>
        <taxon>Formicoidea</taxon>
        <taxon>Formicidae</taxon>
        <taxon>Formicinae</taxon>
        <taxon>Camponotus</taxon>
    </lineage>
</organism>
<name>E2AVH9_CAMFO</name>
<feature type="non-terminal residue" evidence="1">
    <location>
        <position position="48"/>
    </location>
</feature>
<dbReference type="Proteomes" id="UP000000311">
    <property type="component" value="Unassembled WGS sequence"/>
</dbReference>
<proteinExistence type="predicted"/>
<accession>E2AVH9</accession>
<evidence type="ECO:0000313" key="2">
    <source>
        <dbReference type="Proteomes" id="UP000000311"/>
    </source>
</evidence>